<evidence type="ECO:0000259" key="7">
    <source>
        <dbReference type="Pfam" id="PF20684"/>
    </source>
</evidence>
<evidence type="ECO:0000256" key="4">
    <source>
        <dbReference type="ARBA" id="ARBA00023136"/>
    </source>
</evidence>
<comment type="similarity">
    <text evidence="5">Belongs to the SAT4 family.</text>
</comment>
<proteinExistence type="inferred from homology"/>
<dbReference type="InterPro" id="IPR052337">
    <property type="entry name" value="SAT4-like"/>
</dbReference>
<evidence type="ECO:0000256" key="5">
    <source>
        <dbReference type="ARBA" id="ARBA00038359"/>
    </source>
</evidence>
<evidence type="ECO:0000256" key="6">
    <source>
        <dbReference type="SAM" id="Phobius"/>
    </source>
</evidence>
<evidence type="ECO:0000313" key="9">
    <source>
        <dbReference type="Proteomes" id="UP000717696"/>
    </source>
</evidence>
<keyword evidence="3 6" id="KW-1133">Transmembrane helix</keyword>
<reference evidence="8" key="1">
    <citation type="journal article" date="2021" name="Nat. Commun.">
        <title>Genetic determinants of endophytism in the Arabidopsis root mycobiome.</title>
        <authorList>
            <person name="Mesny F."/>
            <person name="Miyauchi S."/>
            <person name="Thiergart T."/>
            <person name="Pickel B."/>
            <person name="Atanasova L."/>
            <person name="Karlsson M."/>
            <person name="Huettel B."/>
            <person name="Barry K.W."/>
            <person name="Haridas S."/>
            <person name="Chen C."/>
            <person name="Bauer D."/>
            <person name="Andreopoulos W."/>
            <person name="Pangilinan J."/>
            <person name="LaButti K."/>
            <person name="Riley R."/>
            <person name="Lipzen A."/>
            <person name="Clum A."/>
            <person name="Drula E."/>
            <person name="Henrissat B."/>
            <person name="Kohler A."/>
            <person name="Grigoriev I.V."/>
            <person name="Martin F.M."/>
            <person name="Hacquard S."/>
        </authorList>
    </citation>
    <scope>NUCLEOTIDE SEQUENCE</scope>
    <source>
        <strain evidence="8">MPI-CAGE-AT-0021</strain>
    </source>
</reference>
<dbReference type="Pfam" id="PF20684">
    <property type="entry name" value="Fung_rhodopsin"/>
    <property type="match status" value="1"/>
</dbReference>
<keyword evidence="9" id="KW-1185">Reference proteome</keyword>
<feature type="transmembrane region" description="Helical" evidence="6">
    <location>
        <begin position="164"/>
        <end position="191"/>
    </location>
</feature>
<dbReference type="EMBL" id="JAGMUU010000012">
    <property type="protein sequence ID" value="KAH7141510.1"/>
    <property type="molecule type" value="Genomic_DNA"/>
</dbReference>
<feature type="transmembrane region" description="Helical" evidence="6">
    <location>
        <begin position="131"/>
        <end position="152"/>
    </location>
</feature>
<organism evidence="8 9">
    <name type="scientific">Dactylonectria estremocensis</name>
    <dbReference type="NCBI Taxonomy" id="1079267"/>
    <lineage>
        <taxon>Eukaryota</taxon>
        <taxon>Fungi</taxon>
        <taxon>Dikarya</taxon>
        <taxon>Ascomycota</taxon>
        <taxon>Pezizomycotina</taxon>
        <taxon>Sordariomycetes</taxon>
        <taxon>Hypocreomycetidae</taxon>
        <taxon>Hypocreales</taxon>
        <taxon>Nectriaceae</taxon>
        <taxon>Dactylonectria</taxon>
    </lineage>
</organism>
<accession>A0A9P9ENU1</accession>
<dbReference type="OrthoDB" id="444631at2759"/>
<dbReference type="GO" id="GO:0016020">
    <property type="term" value="C:membrane"/>
    <property type="evidence" value="ECO:0007669"/>
    <property type="project" value="UniProtKB-SubCell"/>
</dbReference>
<comment type="caution">
    <text evidence="8">The sequence shown here is derived from an EMBL/GenBank/DDBJ whole genome shotgun (WGS) entry which is preliminary data.</text>
</comment>
<evidence type="ECO:0000256" key="1">
    <source>
        <dbReference type="ARBA" id="ARBA00004141"/>
    </source>
</evidence>
<feature type="transmembrane region" description="Helical" evidence="6">
    <location>
        <begin position="37"/>
        <end position="58"/>
    </location>
</feature>
<protein>
    <recommendedName>
        <fullName evidence="7">Rhodopsin domain-containing protein</fullName>
    </recommendedName>
</protein>
<dbReference type="AlphaFoldDB" id="A0A9P9ENU1"/>
<dbReference type="PANTHER" id="PTHR33048:SF92">
    <property type="entry name" value="INTEGRAL MEMBRANE PROTEIN"/>
    <property type="match status" value="1"/>
</dbReference>
<feature type="transmembrane region" description="Helical" evidence="6">
    <location>
        <begin position="12"/>
        <end position="30"/>
    </location>
</feature>
<gene>
    <name evidence="8" type="ORF">B0J13DRAFT_526752</name>
</gene>
<keyword evidence="2 6" id="KW-0812">Transmembrane</keyword>
<dbReference type="PANTHER" id="PTHR33048">
    <property type="entry name" value="PTH11-LIKE INTEGRAL MEMBRANE PROTEIN (AFU_ORTHOLOGUE AFUA_5G11245)"/>
    <property type="match status" value="1"/>
</dbReference>
<keyword evidence="4 6" id="KW-0472">Membrane</keyword>
<feature type="domain" description="Rhodopsin" evidence="7">
    <location>
        <begin position="134"/>
        <end position="220"/>
    </location>
</feature>
<sequence length="293" mass="33276">MKDISPSNYLLVEWILVAVCLLVICARIAVRTWMRMWAFWLSDVLLIIAFLTFITLVIGDTWTFTRGHNDFNVFFTEGFNKLTRFLLRAVSNIRRNITQVFICDSSLQRLRLHDYGICRFVLVWVRFVYKLINWTLGVVAELLVFILPFGLLKRLRVTPRRDKIALACLFAIGFASILATVARLMFGIFAVSSLTTYVIGSIEIATQIVVVGLPALRPLLPMIPVGWKKLSKYCTPNKFQSSTEKESVQVSCSTEVSNQLKDGTLRRDASTDYPDMELHWLGEDGAHGSVSNV</sequence>
<evidence type="ECO:0000256" key="2">
    <source>
        <dbReference type="ARBA" id="ARBA00022692"/>
    </source>
</evidence>
<comment type="subcellular location">
    <subcellularLocation>
        <location evidence="1">Membrane</location>
        <topology evidence="1">Multi-pass membrane protein</topology>
    </subcellularLocation>
</comment>
<feature type="transmembrane region" description="Helical" evidence="6">
    <location>
        <begin position="197"/>
        <end position="220"/>
    </location>
</feature>
<dbReference type="Proteomes" id="UP000717696">
    <property type="component" value="Unassembled WGS sequence"/>
</dbReference>
<evidence type="ECO:0000256" key="3">
    <source>
        <dbReference type="ARBA" id="ARBA00022989"/>
    </source>
</evidence>
<dbReference type="InterPro" id="IPR049326">
    <property type="entry name" value="Rhodopsin_dom_fungi"/>
</dbReference>
<evidence type="ECO:0000313" key="8">
    <source>
        <dbReference type="EMBL" id="KAH7141510.1"/>
    </source>
</evidence>
<name>A0A9P9ENU1_9HYPO</name>